<evidence type="ECO:0000313" key="2">
    <source>
        <dbReference type="Proteomes" id="UP001156905"/>
    </source>
</evidence>
<sequence length="70" mass="7838">MSLTRALGRAFRIDVQRDASNFAPIRTFGIGIQQAEIGNQVFEAIGRQYRIGGRHVGDVRVERQLSHNVS</sequence>
<organism evidence="1 2">
    <name type="scientific">Bradyrhizobium iriomotense</name>
    <dbReference type="NCBI Taxonomy" id="441950"/>
    <lineage>
        <taxon>Bacteria</taxon>
        <taxon>Pseudomonadati</taxon>
        <taxon>Pseudomonadota</taxon>
        <taxon>Alphaproteobacteria</taxon>
        <taxon>Hyphomicrobiales</taxon>
        <taxon>Nitrobacteraceae</taxon>
        <taxon>Bradyrhizobium</taxon>
    </lineage>
</organism>
<dbReference type="Proteomes" id="UP001156905">
    <property type="component" value="Unassembled WGS sequence"/>
</dbReference>
<name>A0ABQ6AYB8_9BRAD</name>
<evidence type="ECO:0000313" key="1">
    <source>
        <dbReference type="EMBL" id="GLR86523.1"/>
    </source>
</evidence>
<comment type="caution">
    <text evidence="1">The sequence shown here is derived from an EMBL/GenBank/DDBJ whole genome shotgun (WGS) entry which is preliminary data.</text>
</comment>
<keyword evidence="2" id="KW-1185">Reference proteome</keyword>
<reference evidence="2" key="1">
    <citation type="journal article" date="2019" name="Int. J. Syst. Evol. Microbiol.">
        <title>The Global Catalogue of Microorganisms (GCM) 10K type strain sequencing project: providing services to taxonomists for standard genome sequencing and annotation.</title>
        <authorList>
            <consortium name="The Broad Institute Genomics Platform"/>
            <consortium name="The Broad Institute Genome Sequencing Center for Infectious Disease"/>
            <person name="Wu L."/>
            <person name="Ma J."/>
        </authorList>
    </citation>
    <scope>NUCLEOTIDE SEQUENCE [LARGE SCALE GENOMIC DNA]</scope>
    <source>
        <strain evidence="2">NBRC 102520</strain>
    </source>
</reference>
<gene>
    <name evidence="1" type="ORF">GCM10007857_32340</name>
</gene>
<dbReference type="EMBL" id="BSOW01000010">
    <property type="protein sequence ID" value="GLR86523.1"/>
    <property type="molecule type" value="Genomic_DNA"/>
</dbReference>
<accession>A0ABQ6AYB8</accession>
<proteinExistence type="predicted"/>
<protein>
    <submittedName>
        <fullName evidence="1">Uncharacterized protein</fullName>
    </submittedName>
</protein>